<dbReference type="VEuPathDB" id="MicrosporidiaDB:EHP00_605"/>
<dbReference type="Gene3D" id="3.40.50.800">
    <property type="entry name" value="Anticodon-binding domain"/>
    <property type="match status" value="1"/>
</dbReference>
<dbReference type="Proteomes" id="UP000192758">
    <property type="component" value="Unassembled WGS sequence"/>
</dbReference>
<dbReference type="Pfam" id="PF00587">
    <property type="entry name" value="tRNA-synt_2b"/>
    <property type="match status" value="1"/>
</dbReference>
<dbReference type="FunFam" id="3.40.50.800:FF:000005">
    <property type="entry name" value="bifunctional glutamate/proline--tRNA ligase"/>
    <property type="match status" value="1"/>
</dbReference>
<dbReference type="PRINTS" id="PR01046">
    <property type="entry name" value="TRNASYNTHPRO"/>
</dbReference>
<dbReference type="SUPFAM" id="SSF64586">
    <property type="entry name" value="C-terminal domain of ProRS"/>
    <property type="match status" value="1"/>
</dbReference>
<evidence type="ECO:0000256" key="5">
    <source>
        <dbReference type="ARBA" id="ARBA00022741"/>
    </source>
</evidence>
<keyword evidence="5" id="KW-0547">Nucleotide-binding</keyword>
<evidence type="ECO:0000256" key="10">
    <source>
        <dbReference type="ARBA" id="ARBA00047671"/>
    </source>
</evidence>
<dbReference type="EMBL" id="MNPJ01000012">
    <property type="protein sequence ID" value="OQS55249.1"/>
    <property type="molecule type" value="Genomic_DNA"/>
</dbReference>
<dbReference type="GO" id="GO:0005524">
    <property type="term" value="F:ATP binding"/>
    <property type="evidence" value="ECO:0007669"/>
    <property type="project" value="UniProtKB-KW"/>
</dbReference>
<dbReference type="InterPro" id="IPR002314">
    <property type="entry name" value="aa-tRNA-synt_IIb"/>
</dbReference>
<sequence length="505" mass="58397">MKDTKIHKQKFGILASKKEEFHDWYTQVVLNAELLDYHDIKGCFIIRPNGMRIWKIIREWFDSKIEELGIEEAYFPMLITKANLEKEKDHLANFNPELAWITKCGEKNLDEPVAIRPTSETIIYPAFAKWLKTHRDLPYKINQWCSVLRWEVKSTLPFIRGREFLWQEGHTAFYTKKEAEEEVYKILDFYAYIYEELLAVPVYKGLKSKLETFGGADYTLSLEAFIPGTGKGVQAATSHHLGQNFSKMFNINVNDDISAESRSFVYQNCWGLTTRSIGIATMIHSDDNGFVCSPRVANIQIVIILCGITQKKTEEEITELKEYAVNIKNVLKESGIRVILDDKDSQTVGYKFNNWEMKGVPLRFEVGFRDLQSSEVCCVRRDTREKKQFKIASVVEDVKKEINEMHKNLYNIALTERNNRTIKVKTFEELFEELQKKNIVLTPWCMSSACEEEIGNKTTVFENGEVKTQGAKSLCIPLENESCEGLKCVNCNKNAVKYTLFGRSY</sequence>
<dbReference type="CDD" id="cd00778">
    <property type="entry name" value="ProRS_core_arch_euk"/>
    <property type="match status" value="1"/>
</dbReference>
<reference evidence="12 13" key="1">
    <citation type="journal article" date="2017" name="Environ. Microbiol.">
        <title>Decay of the glycolytic pathway and adaptation to intranuclear parasitism within Enterocytozoonidae microsporidia.</title>
        <authorList>
            <person name="Wiredu Boakye D."/>
            <person name="Jaroenlak P."/>
            <person name="Prachumwat A."/>
            <person name="Williams T.A."/>
            <person name="Bateman K.S."/>
            <person name="Itsathitphaisarn O."/>
            <person name="Sritunyalucksana K."/>
            <person name="Paszkiewicz K.H."/>
            <person name="Moore K.A."/>
            <person name="Stentiford G.D."/>
            <person name="Williams B.A."/>
        </authorList>
    </citation>
    <scope>NUCLEOTIDE SEQUENCE [LARGE SCALE GENOMIC DNA]</scope>
    <source>
        <strain evidence="12 13">TH1</strain>
    </source>
</reference>
<dbReference type="OrthoDB" id="1350766at2759"/>
<evidence type="ECO:0000256" key="8">
    <source>
        <dbReference type="ARBA" id="ARBA00023146"/>
    </source>
</evidence>
<dbReference type="SMART" id="SM00946">
    <property type="entry name" value="ProRS-C_1"/>
    <property type="match status" value="1"/>
</dbReference>
<dbReference type="InterPro" id="IPR045864">
    <property type="entry name" value="aa-tRNA-synth_II/BPL/LPL"/>
</dbReference>
<dbReference type="FunFam" id="3.30.930.10:FF:000037">
    <property type="entry name" value="Proline--tRNA ligase"/>
    <property type="match status" value="1"/>
</dbReference>
<evidence type="ECO:0000313" key="13">
    <source>
        <dbReference type="Proteomes" id="UP000192758"/>
    </source>
</evidence>
<keyword evidence="6" id="KW-0067">ATP-binding</keyword>
<dbReference type="NCBIfam" id="TIGR00408">
    <property type="entry name" value="proS_fam_I"/>
    <property type="match status" value="1"/>
</dbReference>
<feature type="domain" description="Aminoacyl-transfer RNA synthetases class-II family profile" evidence="11">
    <location>
        <begin position="47"/>
        <end position="268"/>
    </location>
</feature>
<dbReference type="InterPro" id="IPR017449">
    <property type="entry name" value="Pro-tRNA_synth_II"/>
</dbReference>
<keyword evidence="8" id="KW-0030">Aminoacyl-tRNA synthetase</keyword>
<dbReference type="Gene3D" id="3.30.930.10">
    <property type="entry name" value="Bira Bifunctional Protein, Domain 2"/>
    <property type="match status" value="1"/>
</dbReference>
<dbReference type="Gene3D" id="3.30.110.30">
    <property type="entry name" value="C-terminal domain of ProRS"/>
    <property type="match status" value="1"/>
</dbReference>
<comment type="similarity">
    <text evidence="1">Belongs to the class-II aminoacyl-tRNA synthetase family.</text>
</comment>
<dbReference type="CDD" id="cd00862">
    <property type="entry name" value="ProRS_anticodon_zinc"/>
    <property type="match status" value="1"/>
</dbReference>
<dbReference type="HAMAP" id="MF_01571">
    <property type="entry name" value="Pro_tRNA_synth_type3"/>
    <property type="match status" value="1"/>
</dbReference>
<dbReference type="InterPro" id="IPR004499">
    <property type="entry name" value="Pro-tRNA-ligase_IIa_arc-type"/>
</dbReference>
<dbReference type="InterPro" id="IPR033721">
    <property type="entry name" value="ProRS_core_arch_euk"/>
</dbReference>
<keyword evidence="4" id="KW-0436">Ligase</keyword>
<dbReference type="SUPFAM" id="SSF52954">
    <property type="entry name" value="Class II aaRS ABD-related"/>
    <property type="match status" value="1"/>
</dbReference>
<evidence type="ECO:0000256" key="4">
    <source>
        <dbReference type="ARBA" id="ARBA00022598"/>
    </source>
</evidence>
<comment type="catalytic activity">
    <reaction evidence="10">
        <text>tRNA(Pro) + L-proline + ATP = L-prolyl-tRNA(Pro) + AMP + diphosphate</text>
        <dbReference type="Rhea" id="RHEA:14305"/>
        <dbReference type="Rhea" id="RHEA-COMP:9700"/>
        <dbReference type="Rhea" id="RHEA-COMP:9702"/>
        <dbReference type="ChEBI" id="CHEBI:30616"/>
        <dbReference type="ChEBI" id="CHEBI:33019"/>
        <dbReference type="ChEBI" id="CHEBI:60039"/>
        <dbReference type="ChEBI" id="CHEBI:78442"/>
        <dbReference type="ChEBI" id="CHEBI:78532"/>
        <dbReference type="ChEBI" id="CHEBI:456215"/>
        <dbReference type="EC" id="6.1.1.15"/>
    </reaction>
</comment>
<dbReference type="PROSITE" id="PS50862">
    <property type="entry name" value="AA_TRNA_LIGASE_II"/>
    <property type="match status" value="1"/>
</dbReference>
<dbReference type="InterPro" id="IPR016061">
    <property type="entry name" value="Pro-tRNA_ligase_II_C"/>
</dbReference>
<evidence type="ECO:0000256" key="1">
    <source>
        <dbReference type="ARBA" id="ARBA00008226"/>
    </source>
</evidence>
<dbReference type="SUPFAM" id="SSF55681">
    <property type="entry name" value="Class II aaRS and biotin synthetases"/>
    <property type="match status" value="1"/>
</dbReference>
<organism evidence="12 13">
    <name type="scientific">Ecytonucleospora hepatopenaei</name>
    <dbReference type="NCBI Taxonomy" id="646526"/>
    <lineage>
        <taxon>Eukaryota</taxon>
        <taxon>Fungi</taxon>
        <taxon>Fungi incertae sedis</taxon>
        <taxon>Microsporidia</taxon>
        <taxon>Enterocytozoonidae</taxon>
        <taxon>Ecytonucleospora</taxon>
    </lineage>
</organism>
<gene>
    <name evidence="12" type="ORF">EHP00_605</name>
</gene>
<dbReference type="GO" id="GO:0004827">
    <property type="term" value="F:proline-tRNA ligase activity"/>
    <property type="evidence" value="ECO:0007669"/>
    <property type="project" value="UniProtKB-EC"/>
</dbReference>
<dbReference type="EC" id="6.1.1.15" evidence="2"/>
<dbReference type="InterPro" id="IPR036621">
    <property type="entry name" value="Anticodon-bd_dom_sf"/>
</dbReference>
<evidence type="ECO:0000256" key="9">
    <source>
        <dbReference type="ARBA" id="ARBA00029731"/>
    </source>
</evidence>
<protein>
    <recommendedName>
        <fullName evidence="3">Proline--tRNA ligase</fullName>
        <ecNumber evidence="2">6.1.1.15</ecNumber>
    </recommendedName>
    <alternativeName>
        <fullName evidence="9">Prolyl-tRNA synthetase</fullName>
    </alternativeName>
</protein>
<evidence type="ECO:0000256" key="3">
    <source>
        <dbReference type="ARBA" id="ARBA00019110"/>
    </source>
</evidence>
<dbReference type="PANTHER" id="PTHR43382">
    <property type="entry name" value="PROLYL-TRNA SYNTHETASE"/>
    <property type="match status" value="1"/>
</dbReference>
<comment type="caution">
    <text evidence="12">The sequence shown here is derived from an EMBL/GenBank/DDBJ whole genome shotgun (WGS) entry which is preliminary data.</text>
</comment>
<dbReference type="InterPro" id="IPR004154">
    <property type="entry name" value="Anticodon-bd"/>
</dbReference>
<dbReference type="PANTHER" id="PTHR43382:SF2">
    <property type="entry name" value="BIFUNCTIONAL GLUTAMATE_PROLINE--TRNA LIGASE"/>
    <property type="match status" value="1"/>
</dbReference>
<dbReference type="FunFam" id="3.30.110.30:FF:000001">
    <property type="entry name" value="Bifunctional glutamate/proline--tRNA ligase"/>
    <property type="match status" value="1"/>
</dbReference>
<keyword evidence="13" id="KW-1185">Reference proteome</keyword>
<evidence type="ECO:0000256" key="6">
    <source>
        <dbReference type="ARBA" id="ARBA00022840"/>
    </source>
</evidence>
<accession>A0A1W0E7W7</accession>
<evidence type="ECO:0000256" key="2">
    <source>
        <dbReference type="ARBA" id="ARBA00012831"/>
    </source>
</evidence>
<evidence type="ECO:0000256" key="7">
    <source>
        <dbReference type="ARBA" id="ARBA00022917"/>
    </source>
</evidence>
<dbReference type="STRING" id="646526.A0A1W0E7W7"/>
<proteinExistence type="inferred from homology"/>
<dbReference type="GO" id="GO:0017101">
    <property type="term" value="C:aminoacyl-tRNA synthetase multienzyme complex"/>
    <property type="evidence" value="ECO:0007669"/>
    <property type="project" value="TreeGrafter"/>
</dbReference>
<dbReference type="Pfam" id="PF09180">
    <property type="entry name" value="ProRS-C_1"/>
    <property type="match status" value="1"/>
</dbReference>
<dbReference type="GO" id="GO:0006433">
    <property type="term" value="P:prolyl-tRNA aminoacylation"/>
    <property type="evidence" value="ECO:0007669"/>
    <property type="project" value="InterPro"/>
</dbReference>
<dbReference type="GO" id="GO:0005737">
    <property type="term" value="C:cytoplasm"/>
    <property type="evidence" value="ECO:0007669"/>
    <property type="project" value="InterPro"/>
</dbReference>
<dbReference type="InterPro" id="IPR006195">
    <property type="entry name" value="aa-tRNA-synth_II"/>
</dbReference>
<evidence type="ECO:0000259" key="11">
    <source>
        <dbReference type="PROSITE" id="PS50862"/>
    </source>
</evidence>
<dbReference type="InterPro" id="IPR002316">
    <property type="entry name" value="Pro-tRNA-ligase_IIa"/>
</dbReference>
<evidence type="ECO:0000313" key="12">
    <source>
        <dbReference type="EMBL" id="OQS55249.1"/>
    </source>
</evidence>
<keyword evidence="7" id="KW-0648">Protein biosynthesis</keyword>
<name>A0A1W0E7W7_9MICR</name>
<dbReference type="Pfam" id="PF03129">
    <property type="entry name" value="HGTP_anticodon"/>
    <property type="match status" value="1"/>
</dbReference>
<dbReference type="AlphaFoldDB" id="A0A1W0E7W7"/>